<gene>
    <name evidence="3" type="ORF">JR316_003567</name>
</gene>
<feature type="region of interest" description="Disordered" evidence="1">
    <location>
        <begin position="30"/>
        <end position="60"/>
    </location>
</feature>
<dbReference type="EMBL" id="JAFIQS010000003">
    <property type="protein sequence ID" value="KAG5171480.1"/>
    <property type="molecule type" value="Genomic_DNA"/>
</dbReference>
<accession>A0A8H7Y5E2</accession>
<evidence type="ECO:0000313" key="3">
    <source>
        <dbReference type="EMBL" id="KAG5171480.1"/>
    </source>
</evidence>
<comment type="caution">
    <text evidence="3">The sequence shown here is derived from an EMBL/GenBank/DDBJ whole genome shotgun (WGS) entry which is preliminary data.</text>
</comment>
<sequence>MFCKTWILSAFIIGGLASPSLVGDILGTSPGSMTSESPSKANVTVSDDDIMKTPMGPVSRKNTHYVPDGAHIRHNNSNVDIVWPNGTVISSTPTSGSSRNASQYIGRFAPRGVDEGDVVFAYFKNDKISPFANFSTIWDVPTPPVNSDGQVLYMYNALVSNEFDAMLQPVLQYGISAAGGGNFWAVSSWYLVNSDVFYTNLTAVPSNQTLGGFINIDNITTTSDAVTTYYYSCLFTGVPGTAMSVSVNKELVYAYEAFGVDSISGPSDLPKGRTTMRNVNIFTLDGKDANAAWTTYNNDNATLATVTIVKNGTDGEVDIVYPNQ</sequence>
<name>A0A8H7Y5E2_PSICU</name>
<dbReference type="OrthoDB" id="3256306at2759"/>
<reference evidence="3" key="1">
    <citation type="submission" date="2021-02" db="EMBL/GenBank/DDBJ databases">
        <title>Psilocybe cubensis genome.</title>
        <authorList>
            <person name="Mckernan K.J."/>
            <person name="Crawford S."/>
            <person name="Trippe A."/>
            <person name="Kane L.T."/>
            <person name="Mclaughlin S."/>
        </authorList>
    </citation>
    <scope>NUCLEOTIDE SEQUENCE [LARGE SCALE GENOMIC DNA]</scope>
    <source>
        <strain evidence="3">MGC-MH-2018</strain>
    </source>
</reference>
<proteinExistence type="predicted"/>
<keyword evidence="2" id="KW-0732">Signal</keyword>
<feature type="signal peptide" evidence="2">
    <location>
        <begin position="1"/>
        <end position="17"/>
    </location>
</feature>
<evidence type="ECO:0000256" key="1">
    <source>
        <dbReference type="SAM" id="MobiDB-lite"/>
    </source>
</evidence>
<evidence type="ECO:0000256" key="2">
    <source>
        <dbReference type="SAM" id="SignalP"/>
    </source>
</evidence>
<protein>
    <submittedName>
        <fullName evidence="3">Uncharacterized protein</fullName>
    </submittedName>
</protein>
<feature type="compositionally biased region" description="Polar residues" evidence="1">
    <location>
        <begin position="30"/>
        <end position="45"/>
    </location>
</feature>
<dbReference type="AlphaFoldDB" id="A0A8H7Y5E2"/>
<feature type="chain" id="PRO_5034884734" evidence="2">
    <location>
        <begin position="18"/>
        <end position="324"/>
    </location>
</feature>
<organism evidence="3">
    <name type="scientific">Psilocybe cubensis</name>
    <name type="common">Psychedelic mushroom</name>
    <name type="synonym">Stropharia cubensis</name>
    <dbReference type="NCBI Taxonomy" id="181762"/>
    <lineage>
        <taxon>Eukaryota</taxon>
        <taxon>Fungi</taxon>
        <taxon>Dikarya</taxon>
        <taxon>Basidiomycota</taxon>
        <taxon>Agaricomycotina</taxon>
        <taxon>Agaricomycetes</taxon>
        <taxon>Agaricomycetidae</taxon>
        <taxon>Agaricales</taxon>
        <taxon>Agaricineae</taxon>
        <taxon>Strophariaceae</taxon>
        <taxon>Psilocybe</taxon>
    </lineage>
</organism>